<evidence type="ECO:0000313" key="2">
    <source>
        <dbReference type="EMBL" id="GBP55646.1"/>
    </source>
</evidence>
<dbReference type="Proteomes" id="UP000299102">
    <property type="component" value="Unassembled WGS sequence"/>
</dbReference>
<dbReference type="EMBL" id="BGZK01000674">
    <property type="protein sequence ID" value="GBP55646.1"/>
    <property type="molecule type" value="Genomic_DNA"/>
</dbReference>
<comment type="caution">
    <text evidence="2">The sequence shown here is derived from an EMBL/GenBank/DDBJ whole genome shotgun (WGS) entry which is preliminary data.</text>
</comment>
<evidence type="ECO:0000256" key="1">
    <source>
        <dbReference type="SAM" id="MobiDB-lite"/>
    </source>
</evidence>
<feature type="region of interest" description="Disordered" evidence="1">
    <location>
        <begin position="1"/>
        <end position="27"/>
    </location>
</feature>
<sequence>MKDVGLLMENSQGGDGEESASPKLSLTGRNATAKSATTRLYSSECGILTIEPAYFRAAASCPQHRFATFFVIDQEVRVLIPLDWTSGSWTAKCPYHQALKIGTECLTG</sequence>
<organism evidence="2 3">
    <name type="scientific">Eumeta variegata</name>
    <name type="common">Bagworm moth</name>
    <name type="synonym">Eumeta japonica</name>
    <dbReference type="NCBI Taxonomy" id="151549"/>
    <lineage>
        <taxon>Eukaryota</taxon>
        <taxon>Metazoa</taxon>
        <taxon>Ecdysozoa</taxon>
        <taxon>Arthropoda</taxon>
        <taxon>Hexapoda</taxon>
        <taxon>Insecta</taxon>
        <taxon>Pterygota</taxon>
        <taxon>Neoptera</taxon>
        <taxon>Endopterygota</taxon>
        <taxon>Lepidoptera</taxon>
        <taxon>Glossata</taxon>
        <taxon>Ditrysia</taxon>
        <taxon>Tineoidea</taxon>
        <taxon>Psychidae</taxon>
        <taxon>Oiketicinae</taxon>
        <taxon>Eumeta</taxon>
    </lineage>
</organism>
<name>A0A4C1WVU8_EUMVA</name>
<dbReference type="AlphaFoldDB" id="A0A4C1WVU8"/>
<accession>A0A4C1WVU8</accession>
<protein>
    <submittedName>
        <fullName evidence="2">Uncharacterized protein</fullName>
    </submittedName>
</protein>
<gene>
    <name evidence="2" type="ORF">EVAR_97854_1</name>
</gene>
<evidence type="ECO:0000313" key="3">
    <source>
        <dbReference type="Proteomes" id="UP000299102"/>
    </source>
</evidence>
<keyword evidence="3" id="KW-1185">Reference proteome</keyword>
<reference evidence="2 3" key="1">
    <citation type="journal article" date="2019" name="Commun. Biol.">
        <title>The bagworm genome reveals a unique fibroin gene that provides high tensile strength.</title>
        <authorList>
            <person name="Kono N."/>
            <person name="Nakamura H."/>
            <person name="Ohtoshi R."/>
            <person name="Tomita M."/>
            <person name="Numata K."/>
            <person name="Arakawa K."/>
        </authorList>
    </citation>
    <scope>NUCLEOTIDE SEQUENCE [LARGE SCALE GENOMIC DNA]</scope>
</reference>
<proteinExistence type="predicted"/>